<feature type="coiled-coil region" evidence="2">
    <location>
        <begin position="49"/>
        <end position="83"/>
    </location>
</feature>
<protein>
    <submittedName>
        <fullName evidence="4">IS3 family transposase</fullName>
    </submittedName>
</protein>
<dbReference type="GO" id="GO:0006313">
    <property type="term" value="P:DNA transposition"/>
    <property type="evidence" value="ECO:0007669"/>
    <property type="project" value="InterPro"/>
</dbReference>
<dbReference type="OrthoDB" id="9774685at2"/>
<name>A0A2T1K817_9GAMM</name>
<gene>
    <name evidence="7" type="ORF">C7H08_12370</name>
    <name evidence="6" type="ORF">C7H08_13900</name>
    <name evidence="4" type="ORF">C7H08_13905</name>
    <name evidence="5" type="ORF">C7H08_18060</name>
</gene>
<dbReference type="Pfam" id="PF01527">
    <property type="entry name" value="HTH_Tnp_1"/>
    <property type="match status" value="1"/>
</dbReference>
<sequence>MKKSRFSDSQILSILKQAENGVPVPELCREHGMSSASFYKWRAKFGGMDASMMARLKELEDENRRLKKMYAEERLKADILKEAIGKKVVKPSRRREMAQKAVNEKRVSIRLACWMFSISETCYRYQPKLSSENAEIADWLIRLTHNQRNWGFGLCFLHLRNVKGFAWNHKRVYRIYRELELNLRIKPKKRLVREKPEPLAVPEMINDSWSMDFMHDQLNDGRSYRLLNVIDDFNREGLGIEVDFSLPAERVIRSLEQIIEWRGKPRSIRCDNGPEYISGKLAAWAEQREIKLAFIQPGKPQQNAYIERYNRTVRYDWLAQYLFDSTEEVQDYATRWLWHYNHERPNMGLGGITPQQKLAMLA</sequence>
<dbReference type="GO" id="GO:0003677">
    <property type="term" value="F:DNA binding"/>
    <property type="evidence" value="ECO:0007669"/>
    <property type="project" value="InterPro"/>
</dbReference>
<dbReference type="PANTHER" id="PTHR47515:SF2">
    <property type="entry name" value="INTEGRASE CORE DOMAIN PROTEIN"/>
    <property type="match status" value="1"/>
</dbReference>
<accession>A0A2T1K817</accession>
<comment type="caution">
    <text evidence="4">The sequence shown here is derived from an EMBL/GenBank/DDBJ whole genome shotgun (WGS) entry which is preliminary data.</text>
</comment>
<evidence type="ECO:0000313" key="7">
    <source>
        <dbReference type="EMBL" id="PSF07567.1"/>
    </source>
</evidence>
<feature type="domain" description="Integrase catalytic" evidence="3">
    <location>
        <begin position="198"/>
        <end position="362"/>
    </location>
</feature>
<dbReference type="GO" id="GO:0015074">
    <property type="term" value="P:DNA integration"/>
    <property type="evidence" value="ECO:0007669"/>
    <property type="project" value="InterPro"/>
</dbReference>
<keyword evidence="2" id="KW-0175">Coiled coil</keyword>
<comment type="similarity">
    <text evidence="1">Belongs to the transposase 8 family.</text>
</comment>
<evidence type="ECO:0000313" key="5">
    <source>
        <dbReference type="EMBL" id="PSF06967.1"/>
    </source>
</evidence>
<evidence type="ECO:0000256" key="1">
    <source>
        <dbReference type="ARBA" id="ARBA00009964"/>
    </source>
</evidence>
<dbReference type="Gene3D" id="3.30.420.10">
    <property type="entry name" value="Ribonuclease H-like superfamily/Ribonuclease H"/>
    <property type="match status" value="1"/>
</dbReference>
<dbReference type="SUPFAM" id="SSF53098">
    <property type="entry name" value="Ribonuclease H-like"/>
    <property type="match status" value="1"/>
</dbReference>
<dbReference type="InterPro" id="IPR012337">
    <property type="entry name" value="RNaseH-like_sf"/>
</dbReference>
<evidence type="ECO:0000313" key="6">
    <source>
        <dbReference type="EMBL" id="PSF07532.1"/>
    </source>
</evidence>
<dbReference type="RefSeq" id="WP_106672347.1">
    <property type="nucleotide sequence ID" value="NZ_BMFE01000007.1"/>
</dbReference>
<evidence type="ECO:0000256" key="2">
    <source>
        <dbReference type="SAM" id="Coils"/>
    </source>
</evidence>
<dbReference type="InterPro" id="IPR009057">
    <property type="entry name" value="Homeodomain-like_sf"/>
</dbReference>
<dbReference type="PANTHER" id="PTHR47515">
    <property type="entry name" value="LOW CALCIUM RESPONSE LOCUS PROTEIN T"/>
    <property type="match status" value="1"/>
</dbReference>
<dbReference type="EMBL" id="PXNN01000017">
    <property type="protein sequence ID" value="PSF06967.1"/>
    <property type="molecule type" value="Genomic_DNA"/>
</dbReference>
<dbReference type="EMBL" id="PXNN01000017">
    <property type="protein sequence ID" value="PSF06225.1"/>
    <property type="molecule type" value="Genomic_DNA"/>
</dbReference>
<dbReference type="InterPro" id="IPR002514">
    <property type="entry name" value="Transposase_8"/>
</dbReference>
<keyword evidence="8" id="KW-1185">Reference proteome</keyword>
<evidence type="ECO:0000259" key="3">
    <source>
        <dbReference type="PROSITE" id="PS50994"/>
    </source>
</evidence>
<dbReference type="PROSITE" id="PS50994">
    <property type="entry name" value="INTEGRASE"/>
    <property type="match status" value="1"/>
</dbReference>
<dbReference type="AlphaFoldDB" id="A0A2T1K817"/>
<dbReference type="InterPro" id="IPR001584">
    <property type="entry name" value="Integrase_cat-core"/>
</dbReference>
<evidence type="ECO:0000313" key="8">
    <source>
        <dbReference type="Proteomes" id="UP000238385"/>
    </source>
</evidence>
<reference evidence="4 8" key="1">
    <citation type="submission" date="2018-03" db="EMBL/GenBank/DDBJ databases">
        <title>Marinobacter brunus sp. nov., a marine bacterium of Gamma-proteobacteria isolated from the surface seawater of the South China Sea.</title>
        <authorList>
            <person name="Cheng H."/>
            <person name="Wu Y.-H."/>
            <person name="Xamxidin M."/>
            <person name="Xu X.-W."/>
        </authorList>
    </citation>
    <scope>NUCLEOTIDE SEQUENCE [LARGE SCALE GENOMIC DNA]</scope>
    <source>
        <strain evidence="4 8">JCM 30472</strain>
    </source>
</reference>
<dbReference type="Pfam" id="PF13683">
    <property type="entry name" value="rve_3"/>
    <property type="match status" value="1"/>
</dbReference>
<dbReference type="EMBL" id="PXNN01000016">
    <property type="protein sequence ID" value="PSF07532.1"/>
    <property type="molecule type" value="Genomic_DNA"/>
</dbReference>
<evidence type="ECO:0000313" key="4">
    <source>
        <dbReference type="EMBL" id="PSF06225.1"/>
    </source>
</evidence>
<organism evidence="4 8">
    <name type="scientific">Marinobacter halophilus</name>
    <dbReference type="NCBI Taxonomy" id="1323740"/>
    <lineage>
        <taxon>Bacteria</taxon>
        <taxon>Pseudomonadati</taxon>
        <taxon>Pseudomonadota</taxon>
        <taxon>Gammaproteobacteria</taxon>
        <taxon>Pseudomonadales</taxon>
        <taxon>Marinobacteraceae</taxon>
        <taxon>Marinobacter</taxon>
    </lineage>
</organism>
<dbReference type="NCBIfam" id="NF033516">
    <property type="entry name" value="transpos_IS3"/>
    <property type="match status" value="1"/>
</dbReference>
<dbReference type="GO" id="GO:0004803">
    <property type="term" value="F:transposase activity"/>
    <property type="evidence" value="ECO:0007669"/>
    <property type="project" value="InterPro"/>
</dbReference>
<dbReference type="Proteomes" id="UP000238385">
    <property type="component" value="Unassembled WGS sequence"/>
</dbReference>
<dbReference type="InterPro" id="IPR048020">
    <property type="entry name" value="Transpos_IS3"/>
</dbReference>
<dbReference type="EMBL" id="PXNN01000015">
    <property type="protein sequence ID" value="PSF07567.1"/>
    <property type="molecule type" value="Genomic_DNA"/>
</dbReference>
<dbReference type="SUPFAM" id="SSF46689">
    <property type="entry name" value="Homeodomain-like"/>
    <property type="match status" value="1"/>
</dbReference>
<proteinExistence type="inferred from homology"/>
<dbReference type="InterPro" id="IPR036397">
    <property type="entry name" value="RNaseH_sf"/>
</dbReference>